<evidence type="ECO:0000313" key="1">
    <source>
        <dbReference type="EMBL" id="MDH4572908.1"/>
    </source>
</evidence>
<proteinExistence type="predicted"/>
<dbReference type="EMBL" id="PGFS01000001">
    <property type="protein sequence ID" value="MDH4572908.1"/>
    <property type="molecule type" value="Genomic_DNA"/>
</dbReference>
<gene>
    <name evidence="1" type="ORF">CUR86_10890</name>
</gene>
<comment type="caution">
    <text evidence="1">The sequence shown here is derived from an EMBL/GenBank/DDBJ whole genome shotgun (WGS) entry which is preliminary data.</text>
</comment>
<name>A0ABT6I5Y7_9GAMM</name>
<organism evidence="1 2">
    <name type="scientific">Salinicola acroporae</name>
    <dbReference type="NCBI Taxonomy" id="1541440"/>
    <lineage>
        <taxon>Bacteria</taxon>
        <taxon>Pseudomonadati</taxon>
        <taxon>Pseudomonadota</taxon>
        <taxon>Gammaproteobacteria</taxon>
        <taxon>Oceanospirillales</taxon>
        <taxon>Halomonadaceae</taxon>
        <taxon>Salinicola</taxon>
    </lineage>
</organism>
<dbReference type="RefSeq" id="WP_110717946.1">
    <property type="nucleotide sequence ID" value="NZ_PGFS01000001.1"/>
</dbReference>
<reference evidence="1" key="2">
    <citation type="submission" date="2017-11" db="EMBL/GenBank/DDBJ databases">
        <authorList>
            <person name="Das S.K."/>
        </authorList>
    </citation>
    <scope>NUCLEOTIDE SEQUENCE</scope>
    <source>
        <strain evidence="1">S4-41</strain>
    </source>
</reference>
<accession>A0ABT6I5Y7</accession>
<keyword evidence="2" id="KW-1185">Reference proteome</keyword>
<evidence type="ECO:0000313" key="2">
    <source>
        <dbReference type="Proteomes" id="UP001162135"/>
    </source>
</evidence>
<protein>
    <submittedName>
        <fullName evidence="1">Uncharacterized protein</fullName>
    </submittedName>
</protein>
<dbReference type="Proteomes" id="UP001162135">
    <property type="component" value="Unassembled WGS sequence"/>
</dbReference>
<sequence length="245" mass="27810">MNIVTFGSCLSRYTANQFAKLFGGKVLSSVYHNRSDVFYKRFVSRELSFEGLDKLMAAVLPAGSDDSGVDNNARRILENQSPDKIGLHRLSRGKPLLEALQDQPDLILFDNYMDLSAKLVSEKNLIEDRPFFLKLNGLGSVQGDYVLGDYLPPEDGVYFMSRIISHFSTISPNSKMVFINFPYNTYAGDESRMIRTKTYQAKFRHGAVHVVPCQTIRKPMQTKDKQHFQQLQYAAYAGMVSRAIR</sequence>
<reference evidence="1" key="1">
    <citation type="journal article" date="2015" name="Antonie Van Leeuwenhoek">
        <title>Comparative 16S rRNA signatures and multilocus sequence analysis for the genus Salinicola and description of Salinicola acroporae sp. nov., isolated from coral Acropora digitifera.</title>
        <authorList>
            <person name="Lepcha R.T."/>
            <person name="Poddar A."/>
            <person name="Schumann P."/>
            <person name="Das S.K."/>
        </authorList>
    </citation>
    <scope>NUCLEOTIDE SEQUENCE</scope>
    <source>
        <strain evidence="1">S4-41</strain>
    </source>
</reference>